<organism evidence="1 2">
    <name type="scientific">Kibdelosporangium persicum</name>
    <dbReference type="NCBI Taxonomy" id="2698649"/>
    <lineage>
        <taxon>Bacteria</taxon>
        <taxon>Bacillati</taxon>
        <taxon>Actinomycetota</taxon>
        <taxon>Actinomycetes</taxon>
        <taxon>Pseudonocardiales</taxon>
        <taxon>Pseudonocardiaceae</taxon>
        <taxon>Kibdelosporangium</taxon>
    </lineage>
</organism>
<dbReference type="Proteomes" id="UP000763557">
    <property type="component" value="Unassembled WGS sequence"/>
</dbReference>
<proteinExistence type="predicted"/>
<name>A0ABX2F0V5_9PSEU</name>
<evidence type="ECO:0008006" key="3">
    <source>
        <dbReference type="Google" id="ProtNLM"/>
    </source>
</evidence>
<comment type="caution">
    <text evidence="1">The sequence shown here is derived from an EMBL/GenBank/DDBJ whole genome shotgun (WGS) entry which is preliminary data.</text>
</comment>
<evidence type="ECO:0000313" key="2">
    <source>
        <dbReference type="Proteomes" id="UP000763557"/>
    </source>
</evidence>
<accession>A0ABX2F0V5</accession>
<evidence type="ECO:0000313" key="1">
    <source>
        <dbReference type="EMBL" id="NRN64543.1"/>
    </source>
</evidence>
<sequence>MALLLIQYHVAPNEVSAVTDAVHAAFEAVEAEQPQGIRYAYLRRSGSAEFTALLELADGAENPLPGIEAARRLQAVVAKAAAGPVPSPQAYEILGAYRMFG</sequence>
<protein>
    <recommendedName>
        <fullName evidence="3">Antibiotic biosynthesis monooxygenase</fullName>
    </recommendedName>
</protein>
<reference evidence="1 2" key="1">
    <citation type="submission" date="2020-01" db="EMBL/GenBank/DDBJ databases">
        <title>Kibdelosporangium persica a novel Actinomycetes from a hot desert in Iran.</title>
        <authorList>
            <person name="Safaei N."/>
            <person name="Zaburannyi N."/>
            <person name="Mueller R."/>
            <person name="Wink J."/>
        </authorList>
    </citation>
    <scope>NUCLEOTIDE SEQUENCE [LARGE SCALE GENOMIC DNA]</scope>
    <source>
        <strain evidence="1 2">4NS15</strain>
    </source>
</reference>
<gene>
    <name evidence="1" type="ORF">GC106_17490</name>
</gene>
<dbReference type="RefSeq" id="WP_173126856.1">
    <property type="nucleotide sequence ID" value="NZ_CBCSGW010000051.1"/>
</dbReference>
<keyword evidence="2" id="KW-1185">Reference proteome</keyword>
<dbReference type="EMBL" id="JAAATY010000004">
    <property type="protein sequence ID" value="NRN64543.1"/>
    <property type="molecule type" value="Genomic_DNA"/>
</dbReference>